<feature type="signal peptide" evidence="1">
    <location>
        <begin position="1"/>
        <end position="20"/>
    </location>
</feature>
<reference evidence="2" key="2">
    <citation type="journal article" date="2022" name="Microb. Genom.">
        <title>A chromosome-scale genome assembly of the tomato pathogen Cladosporium fulvum reveals a compartmentalized genome architecture and the presence of a dispensable chromosome.</title>
        <authorList>
            <person name="Zaccaron A.Z."/>
            <person name="Chen L.H."/>
            <person name="Samaras A."/>
            <person name="Stergiopoulos I."/>
        </authorList>
    </citation>
    <scope>NUCLEOTIDE SEQUENCE</scope>
    <source>
        <strain evidence="2">Race5_Kim</strain>
    </source>
</reference>
<evidence type="ECO:0000313" key="2">
    <source>
        <dbReference type="EMBL" id="UJO22843.1"/>
    </source>
</evidence>
<organism evidence="2 3">
    <name type="scientific">Passalora fulva</name>
    <name type="common">Tomato leaf mold</name>
    <name type="synonym">Cladosporium fulvum</name>
    <dbReference type="NCBI Taxonomy" id="5499"/>
    <lineage>
        <taxon>Eukaryota</taxon>
        <taxon>Fungi</taxon>
        <taxon>Dikarya</taxon>
        <taxon>Ascomycota</taxon>
        <taxon>Pezizomycotina</taxon>
        <taxon>Dothideomycetes</taxon>
        <taxon>Dothideomycetidae</taxon>
        <taxon>Mycosphaerellales</taxon>
        <taxon>Mycosphaerellaceae</taxon>
        <taxon>Fulvia</taxon>
    </lineage>
</organism>
<evidence type="ECO:0000256" key="1">
    <source>
        <dbReference type="SAM" id="SignalP"/>
    </source>
</evidence>
<feature type="chain" id="PRO_5040425796" evidence="1">
    <location>
        <begin position="21"/>
        <end position="176"/>
    </location>
</feature>
<keyword evidence="3" id="KW-1185">Reference proteome</keyword>
<keyword evidence="1" id="KW-0732">Signal</keyword>
<protein>
    <submittedName>
        <fullName evidence="2">Uncharacterized protein</fullName>
    </submittedName>
</protein>
<dbReference type="AlphaFoldDB" id="A0A9Q8PI09"/>
<dbReference type="GeneID" id="71992048"/>
<reference evidence="2" key="1">
    <citation type="submission" date="2021-12" db="EMBL/GenBank/DDBJ databases">
        <authorList>
            <person name="Zaccaron A."/>
            <person name="Stergiopoulos I."/>
        </authorList>
    </citation>
    <scope>NUCLEOTIDE SEQUENCE</scope>
    <source>
        <strain evidence="2">Race5_Kim</strain>
    </source>
</reference>
<dbReference type="Proteomes" id="UP000756132">
    <property type="component" value="Chromosome 10"/>
</dbReference>
<dbReference type="KEGG" id="ffu:CLAFUR5_12170"/>
<accession>A0A9Q8PI09</accession>
<dbReference type="RefSeq" id="XP_047767209.1">
    <property type="nucleotide sequence ID" value="XM_047911318.1"/>
</dbReference>
<gene>
    <name evidence="2" type="ORF">CLAFUR5_12170</name>
</gene>
<name>A0A9Q8PI09_PASFU</name>
<evidence type="ECO:0000313" key="3">
    <source>
        <dbReference type="Proteomes" id="UP000756132"/>
    </source>
</evidence>
<sequence length="176" mass="18941">MHFLTQISTLALSAATYTAALPIPVHDQSFVVTSKAATTNSTNLAKRDASICYVCGHGFDDFTVSHFISKFCVEGLQGFPSAQQVYPDLFYTSQEMGQLSLALRASPDPSCPKVTYMTVDECKANFAKIGESCNVGEETKQGGAWRTACLDFEINPNLKGSTESSCGADTIWSRGA</sequence>
<proteinExistence type="predicted"/>
<dbReference type="EMBL" id="CP090172">
    <property type="protein sequence ID" value="UJO22843.1"/>
    <property type="molecule type" value="Genomic_DNA"/>
</dbReference>